<evidence type="ECO:0000313" key="1">
    <source>
        <dbReference type="EMBL" id="MFD1674733.1"/>
    </source>
</evidence>
<name>A0ABW4JG89_9BACL</name>
<dbReference type="PANTHER" id="PTHR30531:SF12">
    <property type="entry name" value="FLAGELLAR BIOSYNTHETIC PROTEIN FLHB"/>
    <property type="match status" value="1"/>
</dbReference>
<dbReference type="SUPFAM" id="SSF160544">
    <property type="entry name" value="EscU C-terminal domain-like"/>
    <property type="match status" value="1"/>
</dbReference>
<dbReference type="InterPro" id="IPR029025">
    <property type="entry name" value="T3SS_substrate_exporter_C"/>
</dbReference>
<reference evidence="2" key="1">
    <citation type="journal article" date="2019" name="Int. J. Syst. Evol. Microbiol.">
        <title>The Global Catalogue of Microorganisms (GCM) 10K type strain sequencing project: providing services to taxonomists for standard genome sequencing and annotation.</title>
        <authorList>
            <consortium name="The Broad Institute Genomics Platform"/>
            <consortium name="The Broad Institute Genome Sequencing Center for Infectious Disease"/>
            <person name="Wu L."/>
            <person name="Ma J."/>
        </authorList>
    </citation>
    <scope>NUCLEOTIDE SEQUENCE [LARGE SCALE GENOMIC DNA]</scope>
    <source>
        <strain evidence="2">CGMCC 1.12286</strain>
    </source>
</reference>
<dbReference type="InterPro" id="IPR006135">
    <property type="entry name" value="T3SS_substrate_exporter"/>
</dbReference>
<dbReference type="PANTHER" id="PTHR30531">
    <property type="entry name" value="FLAGELLAR BIOSYNTHETIC PROTEIN FLHB"/>
    <property type="match status" value="1"/>
</dbReference>
<accession>A0ABW4JG89</accession>
<organism evidence="1 2">
    <name type="scientific">Alicyclobacillus fodiniaquatilis</name>
    <dbReference type="NCBI Taxonomy" id="1661150"/>
    <lineage>
        <taxon>Bacteria</taxon>
        <taxon>Bacillati</taxon>
        <taxon>Bacillota</taxon>
        <taxon>Bacilli</taxon>
        <taxon>Bacillales</taxon>
        <taxon>Alicyclobacillaceae</taxon>
        <taxon>Alicyclobacillus</taxon>
    </lineage>
</organism>
<sequence length="87" mass="9796">MTARRAVALRYERRKEEAPRIVAKGAGEIADAIIRAASDHRVPVMENQELVDALIQLEVDSVIPAELYQAVAEVLAYVYQYRERAKA</sequence>
<protein>
    <submittedName>
        <fullName evidence="1">EscU/YscU/HrcU family type III secretion system export apparatus switch protein</fullName>
    </submittedName>
</protein>
<dbReference type="Pfam" id="PF01312">
    <property type="entry name" value="Bac_export_2"/>
    <property type="match status" value="1"/>
</dbReference>
<keyword evidence="2" id="KW-1185">Reference proteome</keyword>
<comment type="caution">
    <text evidence="1">The sequence shown here is derived from an EMBL/GenBank/DDBJ whole genome shotgun (WGS) entry which is preliminary data.</text>
</comment>
<evidence type="ECO:0000313" key="2">
    <source>
        <dbReference type="Proteomes" id="UP001597079"/>
    </source>
</evidence>
<dbReference type="Proteomes" id="UP001597079">
    <property type="component" value="Unassembled WGS sequence"/>
</dbReference>
<proteinExistence type="predicted"/>
<dbReference type="Gene3D" id="3.40.1690.10">
    <property type="entry name" value="secretion proteins EscU"/>
    <property type="match status" value="1"/>
</dbReference>
<dbReference type="EMBL" id="JBHUCX010000020">
    <property type="protein sequence ID" value="MFD1674733.1"/>
    <property type="molecule type" value="Genomic_DNA"/>
</dbReference>
<gene>
    <name evidence="1" type="ORF">ACFSB2_08465</name>
</gene>
<dbReference type="RefSeq" id="WP_377942587.1">
    <property type="nucleotide sequence ID" value="NZ_JBHUCX010000020.1"/>
</dbReference>